<organism evidence="1 2">
    <name type="scientific">Burkholderia stagnalis</name>
    <dbReference type="NCBI Taxonomy" id="1503054"/>
    <lineage>
        <taxon>Bacteria</taxon>
        <taxon>Pseudomonadati</taxon>
        <taxon>Pseudomonadota</taxon>
        <taxon>Betaproteobacteria</taxon>
        <taxon>Burkholderiales</taxon>
        <taxon>Burkholderiaceae</taxon>
        <taxon>Burkholderia</taxon>
        <taxon>Burkholderia cepacia complex</taxon>
    </lineage>
</organism>
<proteinExistence type="predicted"/>
<evidence type="ECO:0000313" key="1">
    <source>
        <dbReference type="EMBL" id="RQY96446.1"/>
    </source>
</evidence>
<sequence length="75" mass="8284">MALCLDPSTVDRTSLVTRQPVRYTDRAGVGHERYIPRIYAIIFDRCGPKGRHFAPMQPIEASVPASVLVSDNAAE</sequence>
<accession>A0ABX9YU39</accession>
<keyword evidence="2" id="KW-1185">Reference proteome</keyword>
<gene>
    <name evidence="1" type="ORF">DF017_07285</name>
</gene>
<reference evidence="1 2" key="1">
    <citation type="submission" date="2018-08" db="EMBL/GenBank/DDBJ databases">
        <title>Comparative analysis of Burkholderia isolates from Puerto Rico.</title>
        <authorList>
            <person name="Hall C."/>
            <person name="Sahl J."/>
            <person name="Wagner D."/>
        </authorList>
    </citation>
    <scope>NUCLEOTIDE SEQUENCE [LARGE SCALE GENOMIC DNA]</scope>
    <source>
        <strain evidence="1 2">Bp8966</strain>
    </source>
</reference>
<dbReference type="EMBL" id="QTPM01000006">
    <property type="protein sequence ID" value="RQY96446.1"/>
    <property type="molecule type" value="Genomic_DNA"/>
</dbReference>
<protein>
    <submittedName>
        <fullName evidence="1">Uncharacterized protein</fullName>
    </submittedName>
</protein>
<evidence type="ECO:0000313" key="2">
    <source>
        <dbReference type="Proteomes" id="UP000281098"/>
    </source>
</evidence>
<name>A0ABX9YU39_9BURK</name>
<comment type="caution">
    <text evidence="1">The sequence shown here is derived from an EMBL/GenBank/DDBJ whole genome shotgun (WGS) entry which is preliminary data.</text>
</comment>
<dbReference type="Proteomes" id="UP000281098">
    <property type="component" value="Unassembled WGS sequence"/>
</dbReference>